<sequence>MDNANEAEDLDRRLIVATQAGLPLVAQPYHALAEQLGVTPDVVMARMQAMLERGKIRRIGAVPNHYAIGYTANGMSVWDVPDELVDTLGGQVGALDSVTHCYHRPRALPAWPYNLFAMVHGSSREEVLTKVAEIRSLLGAACRSHDVLFSTRILKKTGLRIAG</sequence>
<dbReference type="AlphaFoldDB" id="A0A9D7JYR1"/>
<evidence type="ECO:0000256" key="5">
    <source>
        <dbReference type="ARBA" id="ARBA00048470"/>
    </source>
</evidence>
<evidence type="ECO:0000256" key="1">
    <source>
        <dbReference type="ARBA" id="ARBA00023239"/>
    </source>
</evidence>
<dbReference type="InterPro" id="IPR040523">
    <property type="entry name" value="AsnC_trans_reg2"/>
</dbReference>
<evidence type="ECO:0000256" key="2">
    <source>
        <dbReference type="ARBA" id="ARBA00023444"/>
    </source>
</evidence>
<evidence type="ECO:0000256" key="3">
    <source>
        <dbReference type="ARBA" id="ARBA00023457"/>
    </source>
</evidence>
<comment type="pathway">
    <text evidence="2">Porphyrin-containing compound metabolism.</text>
</comment>
<feature type="domain" description="Siroheme decarboxylase AsnC-like ligand binding" evidence="6">
    <location>
        <begin position="68"/>
        <end position="155"/>
    </location>
</feature>
<evidence type="ECO:0000313" key="8">
    <source>
        <dbReference type="EMBL" id="MBK8523143.1"/>
    </source>
</evidence>
<proteinExistence type="inferred from homology"/>
<reference evidence="8" key="1">
    <citation type="submission" date="2020-10" db="EMBL/GenBank/DDBJ databases">
        <title>Connecting structure to function with the recovery of over 1000 high-quality activated sludge metagenome-assembled genomes encoding full-length rRNA genes using long-read sequencing.</title>
        <authorList>
            <person name="Singleton C.M."/>
            <person name="Petriglieri F."/>
            <person name="Kristensen J.M."/>
            <person name="Kirkegaard R.H."/>
            <person name="Michaelsen T.Y."/>
            <person name="Andersen M.H."/>
            <person name="Karst S.M."/>
            <person name="Dueholm M.S."/>
            <person name="Nielsen P.H."/>
            <person name="Albertsen M."/>
        </authorList>
    </citation>
    <scope>NUCLEOTIDE SEQUENCE</scope>
    <source>
        <strain evidence="8">Hirt_18-Q3-R61-65_BATAC.395</strain>
    </source>
</reference>
<keyword evidence="1" id="KW-0456">Lyase</keyword>
<dbReference type="Pfam" id="PF17805">
    <property type="entry name" value="AsnC_trans_reg2"/>
    <property type="match status" value="1"/>
</dbReference>
<accession>A0A9D7JYR1</accession>
<dbReference type="GO" id="GO:0016829">
    <property type="term" value="F:lyase activity"/>
    <property type="evidence" value="ECO:0007669"/>
    <property type="project" value="UniProtKB-KW"/>
</dbReference>
<name>A0A9D7JYR1_9PROT</name>
<evidence type="ECO:0000256" key="4">
    <source>
        <dbReference type="ARBA" id="ARBA00023471"/>
    </source>
</evidence>
<comment type="catalytic activity">
    <reaction evidence="5">
        <text>siroheme + 2 H(+) = 12,18-didecarboxysiroheme + 2 CO2</text>
        <dbReference type="Rhea" id="RHEA:19093"/>
        <dbReference type="ChEBI" id="CHEBI:15378"/>
        <dbReference type="ChEBI" id="CHEBI:16526"/>
        <dbReference type="ChEBI" id="CHEBI:60052"/>
        <dbReference type="ChEBI" id="CHEBI:140497"/>
        <dbReference type="EC" id="4.1.1.111"/>
    </reaction>
</comment>
<dbReference type="PANTHER" id="PTHR43413:SF1">
    <property type="entry name" value="SIROHEME DECARBOXYLASE NIRL SUBUNIT"/>
    <property type="match status" value="1"/>
</dbReference>
<organism evidence="8 9">
    <name type="scientific">Candidatus Proximibacter danicus</name>
    <dbReference type="NCBI Taxonomy" id="2954365"/>
    <lineage>
        <taxon>Bacteria</taxon>
        <taxon>Pseudomonadati</taxon>
        <taxon>Pseudomonadota</taxon>
        <taxon>Betaproteobacteria</taxon>
        <taxon>Candidatus Proximibacter</taxon>
    </lineage>
</organism>
<dbReference type="PANTHER" id="PTHR43413">
    <property type="entry name" value="TRANSCRIPTIONAL REGULATOR, ASNC FAMILY"/>
    <property type="match status" value="1"/>
</dbReference>
<dbReference type="Gene3D" id="3.30.70.3460">
    <property type="match status" value="1"/>
</dbReference>
<evidence type="ECO:0000259" key="6">
    <source>
        <dbReference type="Pfam" id="PF17805"/>
    </source>
</evidence>
<evidence type="ECO:0000259" key="7">
    <source>
        <dbReference type="Pfam" id="PF22451"/>
    </source>
</evidence>
<comment type="caution">
    <text evidence="8">The sequence shown here is derived from an EMBL/GenBank/DDBJ whole genome shotgun (WGS) entry which is preliminary data.</text>
</comment>
<protein>
    <recommendedName>
        <fullName evidence="4">siroheme decarboxylase</fullName>
        <ecNumber evidence="4">4.1.1.111</ecNumber>
    </recommendedName>
</protein>
<dbReference type="Pfam" id="PF22451">
    <property type="entry name" value="NirdL-like_HTH"/>
    <property type="match status" value="1"/>
</dbReference>
<dbReference type="InterPro" id="IPR050684">
    <property type="entry name" value="HTH-Siroheme_Decarb"/>
</dbReference>
<comment type="similarity">
    <text evidence="3">Belongs to the Ahb/Nir family.</text>
</comment>
<gene>
    <name evidence="8" type="ORF">IPL58_02865</name>
</gene>
<feature type="domain" description="Siroheme decarboxylase NirL-like HTH" evidence="7">
    <location>
        <begin position="11"/>
        <end position="57"/>
    </location>
</feature>
<dbReference type="EC" id="4.1.1.111" evidence="4"/>
<dbReference type="Proteomes" id="UP000886689">
    <property type="component" value="Unassembled WGS sequence"/>
</dbReference>
<evidence type="ECO:0000313" key="9">
    <source>
        <dbReference type="Proteomes" id="UP000886689"/>
    </source>
</evidence>
<dbReference type="EMBL" id="JADJUC010000002">
    <property type="protein sequence ID" value="MBK8523143.1"/>
    <property type="molecule type" value="Genomic_DNA"/>
</dbReference>
<dbReference type="InterPro" id="IPR053953">
    <property type="entry name" value="NirdL-like_HTH"/>
</dbReference>